<sequence length="17" mass="2065">MRRRSCFGRISIILNGW</sequence>
<dbReference type="Proteomes" id="UP001224775">
    <property type="component" value="Unassembled WGS sequence"/>
</dbReference>
<dbReference type="AlphaFoldDB" id="A0AAD8XS62"/>
<organism evidence="1 2">
    <name type="scientific">Skeletonema marinoi</name>
    <dbReference type="NCBI Taxonomy" id="267567"/>
    <lineage>
        <taxon>Eukaryota</taxon>
        <taxon>Sar</taxon>
        <taxon>Stramenopiles</taxon>
        <taxon>Ochrophyta</taxon>
        <taxon>Bacillariophyta</taxon>
        <taxon>Coscinodiscophyceae</taxon>
        <taxon>Thalassiosirophycidae</taxon>
        <taxon>Thalassiosirales</taxon>
        <taxon>Skeletonemataceae</taxon>
        <taxon>Skeletonema</taxon>
        <taxon>Skeletonema marinoi-dohrnii complex</taxon>
    </lineage>
</organism>
<name>A0AAD8XS62_9STRA</name>
<accession>A0AAD8XS62</accession>
<comment type="caution">
    <text evidence="1">The sequence shown here is derived from an EMBL/GenBank/DDBJ whole genome shotgun (WGS) entry which is preliminary data.</text>
</comment>
<gene>
    <name evidence="1" type="ORF">QTG54_016824</name>
</gene>
<keyword evidence="2" id="KW-1185">Reference proteome</keyword>
<proteinExistence type="predicted"/>
<evidence type="ECO:0000313" key="2">
    <source>
        <dbReference type="Proteomes" id="UP001224775"/>
    </source>
</evidence>
<evidence type="ECO:0000313" key="1">
    <source>
        <dbReference type="EMBL" id="KAK1732430.1"/>
    </source>
</evidence>
<reference evidence="1" key="1">
    <citation type="submission" date="2023-06" db="EMBL/GenBank/DDBJ databases">
        <title>Survivors Of The Sea: Transcriptome response of Skeletonema marinoi to long-term dormancy.</title>
        <authorList>
            <person name="Pinder M.I.M."/>
            <person name="Kourtchenko O."/>
            <person name="Robertson E.K."/>
            <person name="Larsson T."/>
            <person name="Maumus F."/>
            <person name="Osuna-Cruz C.M."/>
            <person name="Vancaester E."/>
            <person name="Stenow R."/>
            <person name="Vandepoele K."/>
            <person name="Ploug H."/>
            <person name="Bruchert V."/>
            <person name="Godhe A."/>
            <person name="Topel M."/>
        </authorList>
    </citation>
    <scope>NUCLEOTIDE SEQUENCE</scope>
    <source>
        <strain evidence="1">R05AC</strain>
    </source>
</reference>
<dbReference type="EMBL" id="JATAAI010000066">
    <property type="protein sequence ID" value="KAK1732430.1"/>
    <property type="molecule type" value="Genomic_DNA"/>
</dbReference>
<protein>
    <submittedName>
        <fullName evidence="1">Uncharacterized protein</fullName>
    </submittedName>
</protein>